<evidence type="ECO:0000313" key="3">
    <source>
        <dbReference type="Proteomes" id="UP000739538"/>
    </source>
</evidence>
<reference evidence="2" key="1">
    <citation type="submission" date="2020-04" db="EMBL/GenBank/DDBJ databases">
        <authorList>
            <person name="Zhang T."/>
        </authorList>
    </citation>
    <scope>NUCLEOTIDE SEQUENCE</scope>
    <source>
        <strain evidence="2">HKST-UBA02</strain>
    </source>
</reference>
<dbReference type="Proteomes" id="UP000739538">
    <property type="component" value="Unassembled WGS sequence"/>
</dbReference>
<keyword evidence="1" id="KW-0812">Transmembrane</keyword>
<proteinExistence type="predicted"/>
<dbReference type="AlphaFoldDB" id="A0A956N9G3"/>
<dbReference type="EMBL" id="JAGQHS010000001">
    <property type="protein sequence ID" value="MCA9754231.1"/>
    <property type="molecule type" value="Genomic_DNA"/>
</dbReference>
<feature type="transmembrane region" description="Helical" evidence="1">
    <location>
        <begin position="6"/>
        <end position="26"/>
    </location>
</feature>
<evidence type="ECO:0008006" key="4">
    <source>
        <dbReference type="Google" id="ProtNLM"/>
    </source>
</evidence>
<protein>
    <recommendedName>
        <fullName evidence="4">DUF2231 domain-containing protein</fullName>
    </recommendedName>
</protein>
<keyword evidence="1" id="KW-0472">Membrane</keyword>
<evidence type="ECO:0000313" key="2">
    <source>
        <dbReference type="EMBL" id="MCA9754231.1"/>
    </source>
</evidence>
<reference evidence="2" key="2">
    <citation type="journal article" date="2021" name="Microbiome">
        <title>Successional dynamics and alternative stable states in a saline activated sludge microbial community over 9 years.</title>
        <authorList>
            <person name="Wang Y."/>
            <person name="Ye J."/>
            <person name="Ju F."/>
            <person name="Liu L."/>
            <person name="Boyd J.A."/>
            <person name="Deng Y."/>
            <person name="Parks D.H."/>
            <person name="Jiang X."/>
            <person name="Yin X."/>
            <person name="Woodcroft B.J."/>
            <person name="Tyson G.W."/>
            <person name="Hugenholtz P."/>
            <person name="Polz M.F."/>
            <person name="Zhang T."/>
        </authorList>
    </citation>
    <scope>NUCLEOTIDE SEQUENCE</scope>
    <source>
        <strain evidence="2">HKST-UBA02</strain>
    </source>
</reference>
<evidence type="ECO:0000256" key="1">
    <source>
        <dbReference type="SAM" id="Phobius"/>
    </source>
</evidence>
<organism evidence="2 3">
    <name type="scientific">Eiseniibacteriota bacterium</name>
    <dbReference type="NCBI Taxonomy" id="2212470"/>
    <lineage>
        <taxon>Bacteria</taxon>
        <taxon>Candidatus Eiseniibacteriota</taxon>
    </lineage>
</organism>
<feature type="transmembrane region" description="Helical" evidence="1">
    <location>
        <begin position="146"/>
        <end position="168"/>
    </location>
</feature>
<feature type="transmembrane region" description="Helical" evidence="1">
    <location>
        <begin position="90"/>
        <end position="110"/>
    </location>
</feature>
<name>A0A956N9G3_UNCEI</name>
<sequence length="199" mass="20709">MLADPHPFLVHFPVAWLPIAAGWAVWDAARSTAGPARGLPAPVRPGGLDAALLLTALAAIVASSTGDAALSGHQLEGDTALRLAERHELFGGWCAWLAGLALAGRAFLLLQSRPRAGRRKVSAESVGEFGREAAGKSARSTRTVNVLRWVVASIVVASSLAALGAGYYGGRLVHEESVTAAGPTRVATQDDSPDVYRAR</sequence>
<comment type="caution">
    <text evidence="2">The sequence shown here is derived from an EMBL/GenBank/DDBJ whole genome shotgun (WGS) entry which is preliminary data.</text>
</comment>
<gene>
    <name evidence="2" type="ORF">KDA27_00405</name>
</gene>
<accession>A0A956N9G3</accession>
<keyword evidence="1" id="KW-1133">Transmembrane helix</keyword>